<reference evidence="2 3" key="1">
    <citation type="journal article" date="2011" name="Science">
        <title>The ecoresponsive genome of Daphnia pulex.</title>
        <authorList>
            <person name="Colbourne J.K."/>
            <person name="Pfrender M.E."/>
            <person name="Gilbert D."/>
            <person name="Thomas W.K."/>
            <person name="Tucker A."/>
            <person name="Oakley T.H."/>
            <person name="Tokishita S."/>
            <person name="Aerts A."/>
            <person name="Arnold G.J."/>
            <person name="Basu M.K."/>
            <person name="Bauer D.J."/>
            <person name="Caceres C.E."/>
            <person name="Carmel L."/>
            <person name="Casola C."/>
            <person name="Choi J.H."/>
            <person name="Detter J.C."/>
            <person name="Dong Q."/>
            <person name="Dusheyko S."/>
            <person name="Eads B.D."/>
            <person name="Frohlich T."/>
            <person name="Geiler-Samerotte K.A."/>
            <person name="Gerlach D."/>
            <person name="Hatcher P."/>
            <person name="Jogdeo S."/>
            <person name="Krijgsveld J."/>
            <person name="Kriventseva E.V."/>
            <person name="Kultz D."/>
            <person name="Laforsch C."/>
            <person name="Lindquist E."/>
            <person name="Lopez J."/>
            <person name="Manak J.R."/>
            <person name="Muller J."/>
            <person name="Pangilinan J."/>
            <person name="Patwardhan R.P."/>
            <person name="Pitluck S."/>
            <person name="Pritham E.J."/>
            <person name="Rechtsteiner A."/>
            <person name="Rho M."/>
            <person name="Rogozin I.B."/>
            <person name="Sakarya O."/>
            <person name="Salamov A."/>
            <person name="Schaack S."/>
            <person name="Shapiro H."/>
            <person name="Shiga Y."/>
            <person name="Skalitzky C."/>
            <person name="Smith Z."/>
            <person name="Souvorov A."/>
            <person name="Sung W."/>
            <person name="Tang Z."/>
            <person name="Tsuchiya D."/>
            <person name="Tu H."/>
            <person name="Vos H."/>
            <person name="Wang M."/>
            <person name="Wolf Y.I."/>
            <person name="Yamagata H."/>
            <person name="Yamada T."/>
            <person name="Ye Y."/>
            <person name="Shaw J.R."/>
            <person name="Andrews J."/>
            <person name="Crease T.J."/>
            <person name="Tang H."/>
            <person name="Lucas S.M."/>
            <person name="Robertson H.M."/>
            <person name="Bork P."/>
            <person name="Koonin E.V."/>
            <person name="Zdobnov E.M."/>
            <person name="Grigoriev I.V."/>
            <person name="Lynch M."/>
            <person name="Boore J.L."/>
        </authorList>
    </citation>
    <scope>NUCLEOTIDE SEQUENCE [LARGE SCALE GENOMIC DNA]</scope>
</reference>
<keyword evidence="3" id="KW-1185">Reference proteome</keyword>
<evidence type="ECO:0000313" key="2">
    <source>
        <dbReference type="EMBL" id="EFX78892.1"/>
    </source>
</evidence>
<organism evidence="2 3">
    <name type="scientific">Daphnia pulex</name>
    <name type="common">Water flea</name>
    <dbReference type="NCBI Taxonomy" id="6669"/>
    <lineage>
        <taxon>Eukaryota</taxon>
        <taxon>Metazoa</taxon>
        <taxon>Ecdysozoa</taxon>
        <taxon>Arthropoda</taxon>
        <taxon>Crustacea</taxon>
        <taxon>Branchiopoda</taxon>
        <taxon>Diplostraca</taxon>
        <taxon>Cladocera</taxon>
        <taxon>Anomopoda</taxon>
        <taxon>Daphniidae</taxon>
        <taxon>Daphnia</taxon>
    </lineage>
</organism>
<accession>E9GNU0</accession>
<dbReference type="KEGG" id="dpx:DAPPUDRAFT_320095"/>
<dbReference type="InParanoid" id="E9GNU0"/>
<name>E9GNU0_DAPPU</name>
<evidence type="ECO:0000256" key="1">
    <source>
        <dbReference type="SAM" id="MobiDB-lite"/>
    </source>
</evidence>
<proteinExistence type="predicted"/>
<evidence type="ECO:0000313" key="3">
    <source>
        <dbReference type="Proteomes" id="UP000000305"/>
    </source>
</evidence>
<dbReference type="AlphaFoldDB" id="E9GNU0"/>
<gene>
    <name evidence="2" type="ORF">DAPPUDRAFT_320095</name>
</gene>
<dbReference type="HOGENOM" id="CLU_1983800_0_0_1"/>
<dbReference type="EMBL" id="GL732555">
    <property type="protein sequence ID" value="EFX78892.1"/>
    <property type="molecule type" value="Genomic_DNA"/>
</dbReference>
<sequence length="126" mass="14066">MVYKNADCFQEEPFPSTSAAESAAEEEQMVEIDISSVEQEDAFWTLLTRLGIEVSDFSNGDDDDREGFEDVERCMETCMPSSNNVTRSSTGEGYSLNMKLRSSCVVHLLQLVIKDGLSALKNYAPY</sequence>
<feature type="region of interest" description="Disordered" evidence="1">
    <location>
        <begin position="1"/>
        <end position="27"/>
    </location>
</feature>
<protein>
    <submittedName>
        <fullName evidence="2">Uncharacterized protein</fullName>
    </submittedName>
</protein>
<dbReference type="Proteomes" id="UP000000305">
    <property type="component" value="Unassembled WGS sequence"/>
</dbReference>